<keyword evidence="1" id="KW-0175">Coiled coil</keyword>
<dbReference type="PANTHER" id="PTHR16027">
    <property type="entry name" value="DILUTE DOMAIN-CONTAINING PROTEIN YPR089W"/>
    <property type="match status" value="1"/>
</dbReference>
<dbReference type="Gramene" id="TRITD5Av1G203340.20">
    <property type="protein sequence ID" value="TRITD5Av1G203340.20"/>
    <property type="gene ID" value="TRITD5Av1G203340"/>
</dbReference>
<dbReference type="PANTHER" id="PTHR16027:SF6">
    <property type="entry name" value="DILUTE DOMAIN-CONTAINING PROTEIN"/>
    <property type="match status" value="1"/>
</dbReference>
<protein>
    <recommendedName>
        <fullName evidence="2">Dilute domain-containing protein</fullName>
    </recommendedName>
</protein>
<dbReference type="InterPro" id="IPR052072">
    <property type="entry name" value="Vascular_dev_regulator"/>
</dbReference>
<organism evidence="3 4">
    <name type="scientific">Triticum turgidum subsp. durum</name>
    <name type="common">Durum wheat</name>
    <name type="synonym">Triticum durum</name>
    <dbReference type="NCBI Taxonomy" id="4567"/>
    <lineage>
        <taxon>Eukaryota</taxon>
        <taxon>Viridiplantae</taxon>
        <taxon>Streptophyta</taxon>
        <taxon>Embryophyta</taxon>
        <taxon>Tracheophyta</taxon>
        <taxon>Spermatophyta</taxon>
        <taxon>Magnoliopsida</taxon>
        <taxon>Liliopsida</taxon>
        <taxon>Poales</taxon>
        <taxon>Poaceae</taxon>
        <taxon>BOP clade</taxon>
        <taxon>Pooideae</taxon>
        <taxon>Triticodae</taxon>
        <taxon>Triticeae</taxon>
        <taxon>Triticinae</taxon>
        <taxon>Triticum</taxon>
    </lineage>
</organism>
<dbReference type="PROSITE" id="PS51126">
    <property type="entry name" value="DILUTE"/>
    <property type="match status" value="1"/>
</dbReference>
<evidence type="ECO:0000313" key="4">
    <source>
        <dbReference type="Proteomes" id="UP000324705"/>
    </source>
</evidence>
<dbReference type="InterPro" id="IPR002710">
    <property type="entry name" value="Dilute_dom"/>
</dbReference>
<gene>
    <name evidence="3" type="ORF">TRITD_5Av1G203340</name>
</gene>
<dbReference type="AlphaFoldDB" id="A0A9R0WS17"/>
<evidence type="ECO:0000259" key="2">
    <source>
        <dbReference type="PROSITE" id="PS51126"/>
    </source>
</evidence>
<feature type="domain" description="Dilute" evidence="2">
    <location>
        <begin position="307"/>
        <end position="494"/>
    </location>
</feature>
<dbReference type="Proteomes" id="UP000324705">
    <property type="component" value="Chromosome 5A"/>
</dbReference>
<reference evidence="3 4" key="1">
    <citation type="submission" date="2017-09" db="EMBL/GenBank/DDBJ databases">
        <authorList>
            <consortium name="International Durum Wheat Genome Sequencing Consortium (IDWGSC)"/>
            <person name="Milanesi L."/>
        </authorList>
    </citation>
    <scope>NUCLEOTIDE SEQUENCE [LARGE SCALE GENOMIC DNA]</scope>
    <source>
        <strain evidence="4">cv. Svevo</strain>
    </source>
</reference>
<proteinExistence type="predicted"/>
<evidence type="ECO:0000256" key="1">
    <source>
        <dbReference type="SAM" id="Coils"/>
    </source>
</evidence>
<feature type="coiled-coil region" evidence="1">
    <location>
        <begin position="6"/>
        <end position="206"/>
    </location>
</feature>
<keyword evidence="4" id="KW-1185">Reference proteome</keyword>
<accession>A0A9R0WS17</accession>
<evidence type="ECO:0000313" key="3">
    <source>
        <dbReference type="EMBL" id="VAI21872.1"/>
    </source>
</evidence>
<sequence length="494" mass="55624">MEARDNGALKEAKDKLEKRVEELTWRLDVEKHLRVDLEVAKGQEITKLQSALQEMQEKLEEAHAAIINEKEAAKLAIEQAPPKIVEVPVVDNAKVELLTSQNEELETELGTFRTKAEDLEKKLFEIQKQSDELSRETQERDSKINQVQDMIARLETNLSNMESENHVLRQQSLLASADDDNKTKQIESLESKIAILESENQLLRSNPAPAVQAVVTPEVIEPAVVKVLENGHQHGEPKMEEVVVPPVKNLSKQQSLTDRQQENHDVLIKSLAEDRRYDNRRPAAACIVYKSLLHWHSFEAEKTNIFDRIIHTIRSYVENAETSGELAYWLSTTSTLLYLLQNTLKASSSSTKVPNRSRTATGNLFNRMVQNARSSSSGLGISNGYSGMVGRADTTSMIEAKYPAVRFKQQLTAYVEKIYGMMRDSLKREISAILTLCIQAPRAGRVRASRGSLKSIHSSALSRQASSVHWQNIVKCLNHTLETMNNNYGTSNDN</sequence>
<name>A0A9R0WS17_TRITD</name>
<dbReference type="EMBL" id="LT934119">
    <property type="protein sequence ID" value="VAI21872.1"/>
    <property type="molecule type" value="Genomic_DNA"/>
</dbReference>